<evidence type="ECO:0000256" key="1">
    <source>
        <dbReference type="SAM" id="MobiDB-lite"/>
    </source>
</evidence>
<evidence type="ECO:0000313" key="2">
    <source>
        <dbReference type="EMBL" id="KAL0154494.1"/>
    </source>
</evidence>
<gene>
    <name evidence="2" type="ORF">M9458_048757</name>
</gene>
<feature type="compositionally biased region" description="Basic and acidic residues" evidence="1">
    <location>
        <begin position="10"/>
        <end position="22"/>
    </location>
</feature>
<proteinExistence type="predicted"/>
<keyword evidence="3" id="KW-1185">Reference proteome</keyword>
<organism evidence="2 3">
    <name type="scientific">Cirrhinus mrigala</name>
    <name type="common">Mrigala</name>
    <dbReference type="NCBI Taxonomy" id="683832"/>
    <lineage>
        <taxon>Eukaryota</taxon>
        <taxon>Metazoa</taxon>
        <taxon>Chordata</taxon>
        <taxon>Craniata</taxon>
        <taxon>Vertebrata</taxon>
        <taxon>Euteleostomi</taxon>
        <taxon>Actinopterygii</taxon>
        <taxon>Neopterygii</taxon>
        <taxon>Teleostei</taxon>
        <taxon>Ostariophysi</taxon>
        <taxon>Cypriniformes</taxon>
        <taxon>Cyprinidae</taxon>
        <taxon>Labeoninae</taxon>
        <taxon>Labeonini</taxon>
        <taxon>Cirrhinus</taxon>
    </lineage>
</organism>
<feature type="non-terminal residue" evidence="2">
    <location>
        <position position="1"/>
    </location>
</feature>
<accession>A0ABD0MZC4</accession>
<reference evidence="2 3" key="1">
    <citation type="submission" date="2024-05" db="EMBL/GenBank/DDBJ databases">
        <title>Genome sequencing and assembly of Indian major carp, Cirrhinus mrigala (Hamilton, 1822).</title>
        <authorList>
            <person name="Mohindra V."/>
            <person name="Chowdhury L.M."/>
            <person name="Lal K."/>
            <person name="Jena J.K."/>
        </authorList>
    </citation>
    <scope>NUCLEOTIDE SEQUENCE [LARGE SCALE GENOMIC DNA]</scope>
    <source>
        <strain evidence="2">CM1030</strain>
        <tissue evidence="2">Blood</tissue>
    </source>
</reference>
<comment type="caution">
    <text evidence="2">The sequence shown here is derived from an EMBL/GenBank/DDBJ whole genome shotgun (WGS) entry which is preliminary data.</text>
</comment>
<feature type="non-terminal residue" evidence="2">
    <location>
        <position position="68"/>
    </location>
</feature>
<evidence type="ECO:0000313" key="3">
    <source>
        <dbReference type="Proteomes" id="UP001529510"/>
    </source>
</evidence>
<name>A0ABD0MZC4_CIRMR</name>
<dbReference type="EMBL" id="JAMKFB020000025">
    <property type="protein sequence ID" value="KAL0154494.1"/>
    <property type="molecule type" value="Genomic_DNA"/>
</dbReference>
<dbReference type="Proteomes" id="UP001529510">
    <property type="component" value="Unassembled WGS sequence"/>
</dbReference>
<feature type="region of interest" description="Disordered" evidence="1">
    <location>
        <begin position="1"/>
        <end position="68"/>
    </location>
</feature>
<protein>
    <submittedName>
        <fullName evidence="2">Uncharacterized protein</fullName>
    </submittedName>
</protein>
<feature type="compositionally biased region" description="Low complexity" evidence="1">
    <location>
        <begin position="32"/>
        <end position="59"/>
    </location>
</feature>
<dbReference type="AlphaFoldDB" id="A0ABD0MZC4"/>
<sequence>YKVEPPGLIKLEKEIEQEEKTPEPPLSPVPPTSNSQSPSVSPSVSPSISPFNKTNSSKKSTGKLLDEA</sequence>